<dbReference type="AlphaFoldDB" id="A0AAP9HDP5"/>
<keyword evidence="1" id="KW-0812">Transmembrane</keyword>
<name>A0AAP9HDP5_9BACL</name>
<evidence type="ECO:0000256" key="1">
    <source>
        <dbReference type="SAM" id="Phobius"/>
    </source>
</evidence>
<dbReference type="Proteomes" id="UP000425411">
    <property type="component" value="Chromosome"/>
</dbReference>
<feature type="transmembrane region" description="Helical" evidence="1">
    <location>
        <begin position="6"/>
        <end position="31"/>
    </location>
</feature>
<sequence length="60" mass="6858">MLKDKQGNAIIVSLLVTMLVVVVMFSVVGIYMNKMYSIKNLNNYYDKKIIEQLNKGKSSE</sequence>
<reference evidence="2 3" key="1">
    <citation type="submission" date="2019-11" db="EMBL/GenBank/DDBJ databases">
        <title>FDA dAtabase for Regulatory Grade micrObial Sequences (FDA-ARGOS): Supporting development and validation of Infectious Disease Dx tests.</title>
        <authorList>
            <person name="Turner S."/>
            <person name="Byrd R."/>
            <person name="Tallon L."/>
            <person name="Sadzewicz L."/>
            <person name="Vavikolanu K."/>
            <person name="Mehta A."/>
            <person name="Aluvathingal J."/>
            <person name="Nadendla S."/>
            <person name="Myers T."/>
            <person name="Yan Y."/>
            <person name="Sichtig H."/>
        </authorList>
    </citation>
    <scope>NUCLEOTIDE SEQUENCE [LARGE SCALE GENOMIC DNA]</scope>
    <source>
        <strain evidence="2 3">FDAARGOS_741</strain>
    </source>
</reference>
<keyword evidence="1" id="KW-1133">Transmembrane helix</keyword>
<dbReference type="EMBL" id="CP046314">
    <property type="protein sequence ID" value="QGS09930.1"/>
    <property type="molecule type" value="Genomic_DNA"/>
</dbReference>
<keyword evidence="1" id="KW-0472">Membrane</keyword>
<keyword evidence="3" id="KW-1185">Reference proteome</keyword>
<evidence type="ECO:0000313" key="3">
    <source>
        <dbReference type="Proteomes" id="UP000425411"/>
    </source>
</evidence>
<proteinExistence type="predicted"/>
<gene>
    <name evidence="2" type="ORF">FOC49_05330</name>
</gene>
<protein>
    <submittedName>
        <fullName evidence="2">Uncharacterized protein</fullName>
    </submittedName>
</protein>
<organism evidence="2 3">
    <name type="scientific">Gemella morbillorum</name>
    <dbReference type="NCBI Taxonomy" id="29391"/>
    <lineage>
        <taxon>Bacteria</taxon>
        <taxon>Bacillati</taxon>
        <taxon>Bacillota</taxon>
        <taxon>Bacilli</taxon>
        <taxon>Bacillales</taxon>
        <taxon>Gemellaceae</taxon>
        <taxon>Gemella</taxon>
    </lineage>
</organism>
<accession>A0AAP9HDP5</accession>
<evidence type="ECO:0000313" key="2">
    <source>
        <dbReference type="EMBL" id="QGS09930.1"/>
    </source>
</evidence>